<dbReference type="Proteomes" id="UP001589758">
    <property type="component" value="Unassembled WGS sequence"/>
</dbReference>
<organism evidence="2 3">
    <name type="scientific">Thorsellia kenyensis</name>
    <dbReference type="NCBI Taxonomy" id="1549888"/>
    <lineage>
        <taxon>Bacteria</taxon>
        <taxon>Pseudomonadati</taxon>
        <taxon>Pseudomonadota</taxon>
        <taxon>Gammaproteobacteria</taxon>
        <taxon>Enterobacterales</taxon>
        <taxon>Thorselliaceae</taxon>
        <taxon>Thorsellia</taxon>
    </lineage>
</organism>
<evidence type="ECO:0000313" key="3">
    <source>
        <dbReference type="Proteomes" id="UP001589758"/>
    </source>
</evidence>
<evidence type="ECO:0000259" key="1">
    <source>
        <dbReference type="Pfam" id="PF08975"/>
    </source>
</evidence>
<dbReference type="InterPro" id="IPR015069">
    <property type="entry name" value="2H-PEstase_DUF1868"/>
</dbReference>
<evidence type="ECO:0000313" key="2">
    <source>
        <dbReference type="EMBL" id="MFC0179143.1"/>
    </source>
</evidence>
<feature type="domain" description="DUF1868" evidence="1">
    <location>
        <begin position="13"/>
        <end position="80"/>
    </location>
</feature>
<dbReference type="Pfam" id="PF08975">
    <property type="entry name" value="2H-phosphodiest"/>
    <property type="match status" value="1"/>
</dbReference>
<dbReference type="EMBL" id="JBHLXE010000033">
    <property type="protein sequence ID" value="MFC0179143.1"/>
    <property type="molecule type" value="Genomic_DNA"/>
</dbReference>
<dbReference type="SUPFAM" id="SSF55144">
    <property type="entry name" value="LigT-like"/>
    <property type="match status" value="1"/>
</dbReference>
<sequence length="224" mass="25710">MLITDSITLSTDKFNAEGDVLFFPGNTIICHLDRQSSLFNKLVKFYDVLESFNNHNQIIAQLPVDSYHMTIFDSTSKIEGKFNFPKGKGIESLDDSNTFIINALKESKLTTAPKEMYVESIKFASGTIGLGLVEKDLVKKPLRHLRDKLSQLTNIKHPGHDEYKFHITLAYFCKIPNEKQNDELTMMLSGFYDELTQEDKSVTLGKAEFCTFENMYKFNPIYMF</sequence>
<comment type="caution">
    <text evidence="2">The sequence shown here is derived from an EMBL/GenBank/DDBJ whole genome shotgun (WGS) entry which is preliminary data.</text>
</comment>
<gene>
    <name evidence="2" type="ORF">ACFFIT_03360</name>
</gene>
<proteinExistence type="predicted"/>
<dbReference type="RefSeq" id="WP_385876233.1">
    <property type="nucleotide sequence ID" value="NZ_JBHLXE010000033.1"/>
</dbReference>
<dbReference type="Gene3D" id="3.90.1140.10">
    <property type="entry name" value="Cyclic phosphodiesterase"/>
    <property type="match status" value="1"/>
</dbReference>
<accession>A0ABV6CD30</accession>
<protein>
    <submittedName>
        <fullName evidence="2">DUF1868 domain-containing protein</fullName>
    </submittedName>
</protein>
<dbReference type="InterPro" id="IPR009097">
    <property type="entry name" value="Cyclic_Pdiesterase"/>
</dbReference>
<keyword evidence="3" id="KW-1185">Reference proteome</keyword>
<reference evidence="2 3" key="1">
    <citation type="submission" date="2024-09" db="EMBL/GenBank/DDBJ databases">
        <authorList>
            <person name="Sun Q."/>
            <person name="Mori K."/>
        </authorList>
    </citation>
    <scope>NUCLEOTIDE SEQUENCE [LARGE SCALE GENOMIC DNA]</scope>
    <source>
        <strain evidence="2 3">CCM 8545</strain>
    </source>
</reference>
<name>A0ABV6CD30_9GAMM</name>